<dbReference type="EMBL" id="JAAQOM010000010">
    <property type="protein sequence ID" value="NIA55280.1"/>
    <property type="molecule type" value="Genomic_DNA"/>
</dbReference>
<dbReference type="PROSITE" id="PS00683">
    <property type="entry name" value="RHODANESE_2"/>
    <property type="match status" value="1"/>
</dbReference>
<name>A0ABX0PD56_9BURK</name>
<keyword evidence="2" id="KW-0677">Repeat</keyword>
<evidence type="ECO:0000259" key="4">
    <source>
        <dbReference type="PROSITE" id="PS50206"/>
    </source>
</evidence>
<dbReference type="PANTHER" id="PTHR11364:SF27">
    <property type="entry name" value="SULFURTRANSFERASE"/>
    <property type="match status" value="1"/>
</dbReference>
<dbReference type="PANTHER" id="PTHR11364">
    <property type="entry name" value="THIOSULFATE SULFERTANSFERASE"/>
    <property type="match status" value="1"/>
</dbReference>
<dbReference type="Pfam" id="PF00581">
    <property type="entry name" value="Rhodanese"/>
    <property type="match status" value="2"/>
</dbReference>
<dbReference type="CDD" id="cd01448">
    <property type="entry name" value="TST_Repeat_1"/>
    <property type="match status" value="1"/>
</dbReference>
<evidence type="ECO:0000256" key="2">
    <source>
        <dbReference type="ARBA" id="ARBA00022737"/>
    </source>
</evidence>
<dbReference type="InterPro" id="IPR001307">
    <property type="entry name" value="Thiosulphate_STrfase_CS"/>
</dbReference>
<dbReference type="CDD" id="cd01449">
    <property type="entry name" value="TST_Repeat_2"/>
    <property type="match status" value="1"/>
</dbReference>
<keyword evidence="6" id="KW-1185">Reference proteome</keyword>
<dbReference type="SMART" id="SM00450">
    <property type="entry name" value="RHOD"/>
    <property type="match status" value="2"/>
</dbReference>
<dbReference type="Gene3D" id="3.40.250.10">
    <property type="entry name" value="Rhodanese-like domain"/>
    <property type="match status" value="2"/>
</dbReference>
<dbReference type="InterPro" id="IPR036873">
    <property type="entry name" value="Rhodanese-like_dom_sf"/>
</dbReference>
<proteinExistence type="predicted"/>
<gene>
    <name evidence="5" type="ORF">HAV22_16710</name>
</gene>
<evidence type="ECO:0000313" key="6">
    <source>
        <dbReference type="Proteomes" id="UP000716322"/>
    </source>
</evidence>
<accession>A0ABX0PD56</accession>
<evidence type="ECO:0000313" key="5">
    <source>
        <dbReference type="EMBL" id="NIA55280.1"/>
    </source>
</evidence>
<sequence length="292" mass="31161">MSSYTTLIEPAALAAHVNDMRVRDPKWVVVDCRHDLMNLAAGREAYAAGHIPGAVFADMETELSGAKRDAAGAFRGRHPLPEKDAFIELLRRWGVDDDTQVVAYDAHGGMYAARLWWMLRWVGHAAVAVLDGGLPAWQAANQPVVTDVTAPRARGGVSARPALVTTVDVDSILQNVEHGGKTIVDARAPDRFRGENETIDPVGGHIPGAKNRFFKDNLQPDGRFKTPGQLKAELGAAVGDARDAIMQCGSGVTACHNLLALEVAGMPGAALYPGSWSEWTADPKRAVATGNG</sequence>
<organism evidence="5 6">
    <name type="scientific">Telluria antibiotica</name>
    <dbReference type="NCBI Taxonomy" id="2717319"/>
    <lineage>
        <taxon>Bacteria</taxon>
        <taxon>Pseudomonadati</taxon>
        <taxon>Pseudomonadota</taxon>
        <taxon>Betaproteobacteria</taxon>
        <taxon>Burkholderiales</taxon>
        <taxon>Oxalobacteraceae</taxon>
        <taxon>Telluria group</taxon>
        <taxon>Telluria</taxon>
    </lineage>
</organism>
<dbReference type="InterPro" id="IPR045078">
    <property type="entry name" value="TST/MPST-like"/>
</dbReference>
<protein>
    <recommendedName>
        <fullName evidence="3">Sulfurtransferase</fullName>
    </recommendedName>
</protein>
<feature type="domain" description="Rhodanese" evidence="4">
    <location>
        <begin position="23"/>
        <end position="146"/>
    </location>
</feature>
<dbReference type="SUPFAM" id="SSF52821">
    <property type="entry name" value="Rhodanese/Cell cycle control phosphatase"/>
    <property type="match status" value="2"/>
</dbReference>
<evidence type="ECO:0000256" key="1">
    <source>
        <dbReference type="ARBA" id="ARBA00022679"/>
    </source>
</evidence>
<dbReference type="Proteomes" id="UP000716322">
    <property type="component" value="Unassembled WGS sequence"/>
</dbReference>
<dbReference type="PROSITE" id="PS50206">
    <property type="entry name" value="RHODANESE_3"/>
    <property type="match status" value="2"/>
</dbReference>
<comment type="caution">
    <text evidence="5">The sequence shown here is derived from an EMBL/GenBank/DDBJ whole genome shotgun (WGS) entry which is preliminary data.</text>
</comment>
<dbReference type="RefSeq" id="WP_166860489.1">
    <property type="nucleotide sequence ID" value="NZ_JAAQOM010000010.1"/>
</dbReference>
<reference evidence="5 6" key="1">
    <citation type="submission" date="2020-03" db="EMBL/GenBank/DDBJ databases">
        <title>Genome sequence of strain Massilia sp. TW-1.</title>
        <authorList>
            <person name="Chaudhary D.K."/>
        </authorList>
    </citation>
    <scope>NUCLEOTIDE SEQUENCE [LARGE SCALE GENOMIC DNA]</scope>
    <source>
        <strain evidence="5 6">TW-1</strain>
    </source>
</reference>
<feature type="domain" description="Rhodanese" evidence="4">
    <location>
        <begin position="177"/>
        <end position="288"/>
    </location>
</feature>
<dbReference type="InterPro" id="IPR001763">
    <property type="entry name" value="Rhodanese-like_dom"/>
</dbReference>
<evidence type="ECO:0000256" key="3">
    <source>
        <dbReference type="RuleBase" id="RU000507"/>
    </source>
</evidence>
<keyword evidence="1 3" id="KW-0808">Transferase</keyword>